<evidence type="ECO:0000259" key="8">
    <source>
        <dbReference type="PROSITE" id="PS50011"/>
    </source>
</evidence>
<protein>
    <recommendedName>
        <fullName evidence="8">Protein kinase domain-containing protein</fullName>
    </recommendedName>
</protein>
<dbReference type="PANTHER" id="PTHR23257">
    <property type="entry name" value="SERINE-THREONINE PROTEIN KINASE"/>
    <property type="match status" value="1"/>
</dbReference>
<feature type="region of interest" description="Disordered" evidence="7">
    <location>
        <begin position="449"/>
        <end position="485"/>
    </location>
</feature>
<feature type="region of interest" description="Disordered" evidence="7">
    <location>
        <begin position="362"/>
        <end position="417"/>
    </location>
</feature>
<dbReference type="InterPro" id="IPR001245">
    <property type="entry name" value="Ser-Thr/Tyr_kinase_cat_dom"/>
</dbReference>
<dbReference type="CDD" id="cd13999">
    <property type="entry name" value="STKc_MAP3K-like"/>
    <property type="match status" value="1"/>
</dbReference>
<organism evidence="9 10">
    <name type="scientific">Sphagnum jensenii</name>
    <dbReference type="NCBI Taxonomy" id="128206"/>
    <lineage>
        <taxon>Eukaryota</taxon>
        <taxon>Viridiplantae</taxon>
        <taxon>Streptophyta</taxon>
        <taxon>Embryophyta</taxon>
        <taxon>Bryophyta</taxon>
        <taxon>Sphagnophytina</taxon>
        <taxon>Sphagnopsida</taxon>
        <taxon>Sphagnales</taxon>
        <taxon>Sphagnaceae</taxon>
        <taxon>Sphagnum</taxon>
    </lineage>
</organism>
<dbReference type="Gene3D" id="1.10.510.10">
    <property type="entry name" value="Transferase(Phosphotransferase) domain 1"/>
    <property type="match status" value="1"/>
</dbReference>
<evidence type="ECO:0000256" key="2">
    <source>
        <dbReference type="ARBA" id="ARBA00022679"/>
    </source>
</evidence>
<keyword evidence="4" id="KW-0418">Kinase</keyword>
<evidence type="ECO:0000256" key="6">
    <source>
        <dbReference type="PROSITE-ProRule" id="PRU10141"/>
    </source>
</evidence>
<evidence type="ECO:0000256" key="3">
    <source>
        <dbReference type="ARBA" id="ARBA00022741"/>
    </source>
</evidence>
<evidence type="ECO:0000256" key="5">
    <source>
        <dbReference type="ARBA" id="ARBA00022840"/>
    </source>
</evidence>
<dbReference type="Pfam" id="PF07714">
    <property type="entry name" value="PK_Tyr_Ser-Thr"/>
    <property type="match status" value="1"/>
</dbReference>
<evidence type="ECO:0000256" key="1">
    <source>
        <dbReference type="ARBA" id="ARBA00022527"/>
    </source>
</evidence>
<dbReference type="EMBL" id="OZ023708">
    <property type="protein sequence ID" value="CAK9880012.1"/>
    <property type="molecule type" value="Genomic_DNA"/>
</dbReference>
<evidence type="ECO:0000313" key="9">
    <source>
        <dbReference type="EMBL" id="CAK9880012.1"/>
    </source>
</evidence>
<reference evidence="9" key="1">
    <citation type="submission" date="2024-03" db="EMBL/GenBank/DDBJ databases">
        <authorList>
            <consortium name="ELIXIR-Norway"/>
            <consortium name="Elixir Norway"/>
        </authorList>
    </citation>
    <scope>NUCLEOTIDE SEQUENCE</scope>
</reference>
<keyword evidence="2" id="KW-0808">Transferase</keyword>
<gene>
    <name evidence="9" type="ORF">CSSPJE1EN2_LOCUS21501</name>
</gene>
<dbReference type="Gene3D" id="3.30.200.20">
    <property type="entry name" value="Phosphorylase Kinase, domain 1"/>
    <property type="match status" value="1"/>
</dbReference>
<keyword evidence="5 6" id="KW-0067">ATP-binding</keyword>
<accession>A0ABP1BUI1</accession>
<dbReference type="SMART" id="SM00220">
    <property type="entry name" value="S_TKc"/>
    <property type="match status" value="1"/>
</dbReference>
<proteinExistence type="predicted"/>
<dbReference type="Pfam" id="PF14381">
    <property type="entry name" value="EDR1_CTR1_ARMC3_pept"/>
    <property type="match status" value="1"/>
</dbReference>
<dbReference type="PROSITE" id="PS00108">
    <property type="entry name" value="PROTEIN_KINASE_ST"/>
    <property type="match status" value="1"/>
</dbReference>
<dbReference type="InterPro" id="IPR008271">
    <property type="entry name" value="Ser/Thr_kinase_AS"/>
</dbReference>
<dbReference type="InterPro" id="IPR017441">
    <property type="entry name" value="Protein_kinase_ATP_BS"/>
</dbReference>
<dbReference type="InterPro" id="IPR011009">
    <property type="entry name" value="Kinase-like_dom_sf"/>
</dbReference>
<feature type="compositionally biased region" description="Polar residues" evidence="7">
    <location>
        <begin position="471"/>
        <end position="485"/>
    </location>
</feature>
<dbReference type="SUPFAM" id="SSF56112">
    <property type="entry name" value="Protein kinase-like (PK-like)"/>
    <property type="match status" value="1"/>
</dbReference>
<dbReference type="PANTHER" id="PTHR23257:SF821">
    <property type="entry name" value="ATP BINDING PROTEIN"/>
    <property type="match status" value="1"/>
</dbReference>
<name>A0ABP1BUI1_9BRYO</name>
<dbReference type="InterPro" id="IPR050167">
    <property type="entry name" value="Ser_Thr_protein_kinase"/>
</dbReference>
<feature type="binding site" evidence="6">
    <location>
        <position position="576"/>
    </location>
    <ligand>
        <name>ATP</name>
        <dbReference type="ChEBI" id="CHEBI:30616"/>
    </ligand>
</feature>
<dbReference type="Proteomes" id="UP001497522">
    <property type="component" value="Chromosome 7"/>
</dbReference>
<dbReference type="PROSITE" id="PS50011">
    <property type="entry name" value="PROTEIN_KINASE_DOM"/>
    <property type="match status" value="1"/>
</dbReference>
<keyword evidence="10" id="KW-1185">Reference proteome</keyword>
<dbReference type="PROSITE" id="PS00107">
    <property type="entry name" value="PROTEIN_KINASE_ATP"/>
    <property type="match status" value="1"/>
</dbReference>
<evidence type="ECO:0000313" key="10">
    <source>
        <dbReference type="Proteomes" id="UP001497522"/>
    </source>
</evidence>
<feature type="domain" description="Protein kinase" evidence="8">
    <location>
        <begin position="549"/>
        <end position="804"/>
    </location>
</feature>
<keyword evidence="1" id="KW-0723">Serine/threonine-protein kinase</keyword>
<keyword evidence="3 6" id="KW-0547">Nucleotide-binding</keyword>
<dbReference type="InterPro" id="IPR055164">
    <property type="entry name" value="EDR1/CTR1/ARMC3-like_pept-like"/>
</dbReference>
<dbReference type="InterPro" id="IPR000719">
    <property type="entry name" value="Prot_kinase_dom"/>
</dbReference>
<evidence type="ECO:0000256" key="7">
    <source>
        <dbReference type="SAM" id="MobiDB-lite"/>
    </source>
</evidence>
<evidence type="ECO:0000256" key="4">
    <source>
        <dbReference type="ARBA" id="ARBA00022777"/>
    </source>
</evidence>
<sequence>MEEIQQVQEGGGREEGLRTHLCDWPPTAAAQTGEGIKKGTAELTSAAAAANVSLNSTEDRSRSPVAAAAAAAAEQVSAQIASQTLWESKVLESIMPSGFYSMVPSKSFKASCPTIPTLEELEQLGAEAAGSDVLLVDTHKDKTLANLEEFAKVLVNGLRGNVALAIKKIAELVSNFYGGPLFETGATKVSGDECLGSGDGCHIQLLGGVKTGLCRPRAILFKFLGDCVGIQSRLQMGLQLEAVPSSSLICANPNKHLSNIVAINGIELLVDVMRHPGYLRPFSRKALVMYHIAGAGDSDSGDYDSCDSPLTPNSPLFDFSDNLDTESLEQDVDDAHLMQARRGMISSVVTRPVHPNAVPLHSMAIGGKLSPSQSEPDLANPTRWRSQRRIHDEPSADLSSPEHPVSRPRAPSMLSGSRRHGAEYFSVSRCAHLSPSLKAVSKDMYSTSFSERKSTGLDITNTEPKQGGRNQGPTVNGLRSNSGRLSGTIPREFQNVLEGSQAGGVSDESSSVTTTTNGAASWSLTEHSHSLLNQPLMPYSEWTIDFSELRIGVRVGIGSFGEVFRGIWRGTEVAIKVMLEQDLNFENTQDFCNEISILSRLRHPNVILFLGACTKPPHLSMVTEYMHIGSLYRLIHFSGQGKGLSWRRRLKMLRDICRGMMCVQRMKIIHRDLKSANCLVDKHWSVKICDFGLSTIVMDSAVCNPTAVGTPEWTAPELLRNELVTDKCDVFSFGVIIWELATLKRPWEGVKPMEVADAVAHHGARLEIPGGLIGTLIADCWQEVPAARPSYEEILTRLHECEFLQS</sequence>